<keyword evidence="1" id="KW-0540">Nuclease</keyword>
<dbReference type="RefSeq" id="WP_146383325.1">
    <property type="nucleotide sequence ID" value="NZ_VOEJ01000010.1"/>
</dbReference>
<name>A0A563TZJ3_9SPHI</name>
<gene>
    <name evidence="1" type="ORF">FPZ43_18045</name>
</gene>
<dbReference type="OrthoDB" id="9816185at2"/>
<evidence type="ECO:0000313" key="2">
    <source>
        <dbReference type="Proteomes" id="UP000320042"/>
    </source>
</evidence>
<dbReference type="Gene3D" id="1.10.30.50">
    <property type="match status" value="1"/>
</dbReference>
<accession>A0A563TZJ3</accession>
<evidence type="ECO:0000313" key="1">
    <source>
        <dbReference type="EMBL" id="TWR24798.1"/>
    </source>
</evidence>
<dbReference type="GO" id="GO:0004519">
    <property type="term" value="F:endonuclease activity"/>
    <property type="evidence" value="ECO:0007669"/>
    <property type="project" value="UniProtKB-KW"/>
</dbReference>
<comment type="caution">
    <text evidence="1">The sequence shown here is derived from an EMBL/GenBank/DDBJ whole genome shotgun (WGS) entry which is preliminary data.</text>
</comment>
<proteinExistence type="predicted"/>
<keyword evidence="2" id="KW-1185">Reference proteome</keyword>
<protein>
    <submittedName>
        <fullName evidence="1">HNH endonuclease</fullName>
    </submittedName>
</protein>
<sequence length="276" mass="32030">MKNLRSYDEDSFAFYELVRSRKRDAALVARLTAMDANMRLLFDRYDQSFAANDLQSLNAHGYVNQDKADLGELYEYDSATLSKLKDRLTTTPSGRLVKCQYCTINSISTFDHFVPQGDFPEFIVHPKNLLCCCGDCNPRKGSRWRNAGQRTVLNLYLDTLPAVQYLFVTVDIGFTSMATAFYLENRNGVDARLFALLVDHYSKLNLYERFSDEADTVITTFRSVIEPYRENHTLQETRQFVLETIRKEQIAFGQNYWQSVLKLELINNDDFLIDYE</sequence>
<organism evidence="1 2">
    <name type="scientific">Mucilaginibacter pallidiroseus</name>
    <dbReference type="NCBI Taxonomy" id="2599295"/>
    <lineage>
        <taxon>Bacteria</taxon>
        <taxon>Pseudomonadati</taxon>
        <taxon>Bacteroidota</taxon>
        <taxon>Sphingobacteriia</taxon>
        <taxon>Sphingobacteriales</taxon>
        <taxon>Sphingobacteriaceae</taxon>
        <taxon>Mucilaginibacter</taxon>
    </lineage>
</organism>
<dbReference type="Proteomes" id="UP000320042">
    <property type="component" value="Unassembled WGS sequence"/>
</dbReference>
<keyword evidence="1" id="KW-0378">Hydrolase</keyword>
<dbReference type="AlphaFoldDB" id="A0A563TZJ3"/>
<reference evidence="1 2" key="1">
    <citation type="submission" date="2019-07" db="EMBL/GenBank/DDBJ databases">
        <authorList>
            <person name="Kim J."/>
        </authorList>
    </citation>
    <scope>NUCLEOTIDE SEQUENCE [LARGE SCALE GENOMIC DNA]</scope>
    <source>
        <strain evidence="2">dk17</strain>
    </source>
</reference>
<keyword evidence="1" id="KW-0255">Endonuclease</keyword>
<dbReference type="EMBL" id="VOEJ01000010">
    <property type="protein sequence ID" value="TWR24798.1"/>
    <property type="molecule type" value="Genomic_DNA"/>
</dbReference>